<keyword evidence="2" id="KW-0812">Transmembrane</keyword>
<keyword evidence="5" id="KW-1185">Reference proteome</keyword>
<feature type="transmembrane region" description="Helical" evidence="2">
    <location>
        <begin position="393"/>
        <end position="422"/>
    </location>
</feature>
<dbReference type="EMBL" id="CP036263">
    <property type="protein sequence ID" value="QDS97851.1"/>
    <property type="molecule type" value="Genomic_DNA"/>
</dbReference>
<protein>
    <recommendedName>
        <fullName evidence="3">HD/PDEase domain-containing protein</fullName>
    </recommendedName>
</protein>
<evidence type="ECO:0000256" key="1">
    <source>
        <dbReference type="SAM" id="MobiDB-lite"/>
    </source>
</evidence>
<dbReference type="SUPFAM" id="SSF109604">
    <property type="entry name" value="HD-domain/PDEase-like"/>
    <property type="match status" value="1"/>
</dbReference>
<keyword evidence="2" id="KW-1133">Transmembrane helix</keyword>
<accession>A0A517MSK1</accession>
<dbReference type="InterPro" id="IPR006674">
    <property type="entry name" value="HD_domain"/>
</dbReference>
<dbReference type="OrthoDB" id="9806952at2"/>
<dbReference type="Gene3D" id="1.10.3210.10">
    <property type="entry name" value="Hypothetical protein af1432"/>
    <property type="match status" value="1"/>
</dbReference>
<keyword evidence="2" id="KW-0472">Membrane</keyword>
<feature type="transmembrane region" description="Helical" evidence="2">
    <location>
        <begin position="364"/>
        <end position="381"/>
    </location>
</feature>
<dbReference type="Pfam" id="PF07697">
    <property type="entry name" value="7TMR-HDED"/>
    <property type="match status" value="1"/>
</dbReference>
<feature type="domain" description="HD/PDEase" evidence="3">
    <location>
        <begin position="537"/>
        <end position="699"/>
    </location>
</feature>
<evidence type="ECO:0000256" key="2">
    <source>
        <dbReference type="SAM" id="Phobius"/>
    </source>
</evidence>
<dbReference type="InterPro" id="IPR006675">
    <property type="entry name" value="HDIG_dom"/>
</dbReference>
<dbReference type="Proteomes" id="UP000319852">
    <property type="component" value="Chromosome"/>
</dbReference>
<gene>
    <name evidence="4" type="ORF">HG15A2_11190</name>
</gene>
<dbReference type="NCBIfam" id="TIGR00277">
    <property type="entry name" value="HDIG"/>
    <property type="match status" value="1"/>
</dbReference>
<feature type="transmembrane region" description="Helical" evidence="2">
    <location>
        <begin position="488"/>
        <end position="508"/>
    </location>
</feature>
<dbReference type="PANTHER" id="PTHR36442:SF1">
    <property type="entry name" value="CYCLIC-DI-AMP PHOSPHODIESTERASE PGPH"/>
    <property type="match status" value="1"/>
</dbReference>
<feature type="transmembrane region" description="Helical" evidence="2">
    <location>
        <begin position="428"/>
        <end position="445"/>
    </location>
</feature>
<dbReference type="Pfam" id="PF07698">
    <property type="entry name" value="7TM-7TMR_HD"/>
    <property type="match status" value="1"/>
</dbReference>
<dbReference type="CDD" id="cd00077">
    <property type="entry name" value="HDc"/>
    <property type="match status" value="1"/>
</dbReference>
<proteinExistence type="predicted"/>
<evidence type="ECO:0000259" key="3">
    <source>
        <dbReference type="SMART" id="SM00471"/>
    </source>
</evidence>
<dbReference type="InterPro" id="IPR011621">
    <property type="entry name" value="Metal-dep_PHydrolase_7TM_intra"/>
</dbReference>
<feature type="transmembrane region" description="Helical" evidence="2">
    <location>
        <begin position="333"/>
        <end position="352"/>
    </location>
</feature>
<reference evidence="4 5" key="1">
    <citation type="submission" date="2019-02" db="EMBL/GenBank/DDBJ databases">
        <title>Deep-cultivation of Planctomycetes and their phenomic and genomic characterization uncovers novel biology.</title>
        <authorList>
            <person name="Wiegand S."/>
            <person name="Jogler M."/>
            <person name="Boedeker C."/>
            <person name="Pinto D."/>
            <person name="Vollmers J."/>
            <person name="Rivas-Marin E."/>
            <person name="Kohn T."/>
            <person name="Peeters S.H."/>
            <person name="Heuer A."/>
            <person name="Rast P."/>
            <person name="Oberbeckmann S."/>
            <person name="Bunk B."/>
            <person name="Jeske O."/>
            <person name="Meyerdierks A."/>
            <person name="Storesund J.E."/>
            <person name="Kallscheuer N."/>
            <person name="Luecker S."/>
            <person name="Lage O.M."/>
            <person name="Pohl T."/>
            <person name="Merkel B.J."/>
            <person name="Hornburger P."/>
            <person name="Mueller R.-W."/>
            <person name="Bruemmer F."/>
            <person name="Labrenz M."/>
            <person name="Spormann A.M."/>
            <person name="Op den Camp H."/>
            <person name="Overmann J."/>
            <person name="Amann R."/>
            <person name="Jetten M.S.M."/>
            <person name="Mascher T."/>
            <person name="Medema M.H."/>
            <person name="Devos D.P."/>
            <person name="Kaster A.-K."/>
            <person name="Ovreas L."/>
            <person name="Rohde M."/>
            <person name="Galperin M.Y."/>
            <person name="Jogler C."/>
        </authorList>
    </citation>
    <scope>NUCLEOTIDE SEQUENCE [LARGE SCALE GENOMIC DNA]</scope>
    <source>
        <strain evidence="4 5">HG15A2</strain>
    </source>
</reference>
<dbReference type="InterPro" id="IPR003607">
    <property type="entry name" value="HD/PDEase_dom"/>
</dbReference>
<dbReference type="Pfam" id="PF01966">
    <property type="entry name" value="HD"/>
    <property type="match status" value="1"/>
</dbReference>
<dbReference type="PANTHER" id="PTHR36442">
    <property type="entry name" value="CYCLIC-DI-AMP PHOSPHODIESTERASE PGPH"/>
    <property type="match status" value="1"/>
</dbReference>
<sequence>MNANGTQKRTRQQRVAAVELAPGLWRTLWANLQRGGVLLRMGLAAAAALFLWAFTQSWDPPFQYHENEIPQRDLVARTDFEQPDPKATEEAKERARKLAIAVFHQDPEPLEQLRAQLIGEITKLLATKTWDEVDSNLWAQFQPQQAAGTPDPTDEERAEQFQRFQEAFSEDGAIDKFSEQLAGVMAPLEQWGLLEPLPSEWGANFEKIEIRSKTSESFGAQRAVSEVLVENAAAKLQLSLKEKIGSLELAQKVFAWLRPRLAPTLVQDLDATHAAQDAMAAAEPEKTKPFRSGVDVLAPAGKPLTDEAIELLRLEYVQQRNDRTFPQRLRRSVSILGMFVALYTLCGTYIYTREPKLLHELLRLVALLSLVVLVVVFAHIINQYNPGVDVIPLLLCGMTLAIAYNQELSLLISACVALIIVLTNGHDFPQALVLMATTAGAILVLKQVRTRSKLLTVGFTAAAVGFLTTLGVGTLYGRPWPLLLEEGGLLAVWSIIAGALMTVLLPTVEKVFNVQTDLSLFELGDPAHPLLQELIRRAPGTYNHSITVASLAENAAEAIGARGLLVRVGAYYHDIGKMLKPGYFIENQGQGDNRHDALMPAMSTLVIIAHVKDGADLARQNKIPEAIIDFIQEHHGTTLVEYFYRQASEQREKEDPDGGEVDESSFRYPGPRPQTREAGVLMLSDAVESASRVLKEPTPSRIESLVEDLSMKRLLDGQFDESGLTLEEVHKIGESLVKSLTAKYHGRVKYPDQVIA</sequence>
<feature type="transmembrane region" description="Helical" evidence="2">
    <location>
        <begin position="454"/>
        <end position="476"/>
    </location>
</feature>
<dbReference type="AlphaFoldDB" id="A0A517MSK1"/>
<dbReference type="KEGG" id="amob:HG15A2_11190"/>
<evidence type="ECO:0000313" key="5">
    <source>
        <dbReference type="Proteomes" id="UP000319852"/>
    </source>
</evidence>
<organism evidence="4 5">
    <name type="scientific">Adhaeretor mobilis</name>
    <dbReference type="NCBI Taxonomy" id="1930276"/>
    <lineage>
        <taxon>Bacteria</taxon>
        <taxon>Pseudomonadati</taxon>
        <taxon>Planctomycetota</taxon>
        <taxon>Planctomycetia</taxon>
        <taxon>Pirellulales</taxon>
        <taxon>Lacipirellulaceae</taxon>
        <taxon>Adhaeretor</taxon>
    </lineage>
</organism>
<dbReference type="InterPro" id="IPR011624">
    <property type="entry name" value="Metal-dep_PHydrolase_7TM_extra"/>
</dbReference>
<dbReference type="RefSeq" id="WP_145058557.1">
    <property type="nucleotide sequence ID" value="NZ_CP036263.1"/>
</dbReference>
<feature type="region of interest" description="Disordered" evidence="1">
    <location>
        <begin position="649"/>
        <end position="674"/>
    </location>
</feature>
<dbReference type="InterPro" id="IPR052722">
    <property type="entry name" value="PgpH_phosphodiesterase"/>
</dbReference>
<name>A0A517MSK1_9BACT</name>
<dbReference type="SMART" id="SM00471">
    <property type="entry name" value="HDc"/>
    <property type="match status" value="1"/>
</dbReference>
<evidence type="ECO:0000313" key="4">
    <source>
        <dbReference type="EMBL" id="QDS97851.1"/>
    </source>
</evidence>